<dbReference type="Pfam" id="PF00263">
    <property type="entry name" value="Secretin"/>
    <property type="match status" value="1"/>
</dbReference>
<dbReference type="InterPro" id="IPR013355">
    <property type="entry name" value="Pilus_4_PilQ"/>
</dbReference>
<keyword evidence="3 10" id="KW-0732">Signal</keyword>
<dbReference type="Gene3D" id="2.60.40.3500">
    <property type="match status" value="2"/>
</dbReference>
<evidence type="ECO:0000256" key="4">
    <source>
        <dbReference type="ARBA" id="ARBA00022927"/>
    </source>
</evidence>
<dbReference type="InterPro" id="IPR021731">
    <property type="entry name" value="AMIN_dom"/>
</dbReference>
<dbReference type="PANTHER" id="PTHR30604:SF1">
    <property type="entry name" value="DNA UTILIZATION PROTEIN HOFQ"/>
    <property type="match status" value="1"/>
</dbReference>
<feature type="signal peptide" evidence="10">
    <location>
        <begin position="1"/>
        <end position="22"/>
    </location>
</feature>
<evidence type="ECO:0000259" key="11">
    <source>
        <dbReference type="SMART" id="SM00965"/>
    </source>
</evidence>
<dbReference type="STRING" id="290397.Adeh_0645"/>
<dbReference type="InterPro" id="IPR051808">
    <property type="entry name" value="Type_IV_pilus_biogenesis"/>
</dbReference>
<organism evidence="12 13">
    <name type="scientific">Anaeromyxobacter dehalogenans (strain 2CP-C)</name>
    <dbReference type="NCBI Taxonomy" id="290397"/>
    <lineage>
        <taxon>Bacteria</taxon>
        <taxon>Pseudomonadati</taxon>
        <taxon>Myxococcota</taxon>
        <taxon>Myxococcia</taxon>
        <taxon>Myxococcales</taxon>
        <taxon>Cystobacterineae</taxon>
        <taxon>Anaeromyxobacteraceae</taxon>
        <taxon>Anaeromyxobacter</taxon>
    </lineage>
</organism>
<dbReference type="PANTHER" id="PTHR30604">
    <property type="entry name" value="PROTEIN TRANSPORT PROTEIN HOFQ"/>
    <property type="match status" value="1"/>
</dbReference>
<keyword evidence="2 8" id="KW-0813">Transport</keyword>
<evidence type="ECO:0000256" key="5">
    <source>
        <dbReference type="ARBA" id="ARBA00023136"/>
    </source>
</evidence>
<dbReference type="HOGENOM" id="CLU_006756_0_0_7"/>
<dbReference type="OrthoDB" id="9775455at2"/>
<keyword evidence="5" id="KW-0472">Membrane</keyword>
<evidence type="ECO:0000256" key="10">
    <source>
        <dbReference type="SAM" id="SignalP"/>
    </source>
</evidence>
<protein>
    <submittedName>
        <fullName evidence="12">Type II and III secretion system protein, secretin</fullName>
    </submittedName>
</protein>
<sequence length="882" mass="91122">MTSRLKPIVGLLLWGAIGVASAAEPNVIRGIEVGQREGALELEIRGSRAPSYSVFKLQDPPRLVVDLAGADVSGVTSPIQVGKAGVLAVSTAQYKDERSAVGRVIIALDGARRYDVAPRGDAVVVRVLEAEAASVPTQATASAPKAPAPAAAPPAAPASSGDDHLVAHRVDEGPAGTATRITGVRAAGGQLVIATDGQAGRLEILELRDPARLAIDVHGVSGAPRAPVKVRGAFSQVRFGRDAGKVRVVLDASGALPRYEVKRVAGGVAVVTSGATVAAAEPARKAVPAPRVEPVAPAAAPAAPGLARIGDVRFASAGGGARIDISGKAPFVISRPDAHTVVLTLDGAQLPRALERSLDTSAFRGPVAMVSSFNQPQTGQVRIVASLRGNATDRMIETRDGLAWTFSEAGEAAAEAAAPAAPEQAQAADAKVAGFAAEAPAYASSGAPQARGYTGRRITLDFHDIEIRNLLRLIADVSKKNIVVADDVSGKVTVSLRNVPWDQALDLVLRSKGLGKEEMGNVIRIAKFEAIAKEQAAKAEAEKARIPLIPLKVRIIPVNYARANDVASRVKDVLSERGSVSTDERTNVLIVKDIPEALVRAEGLVRNLDTEIPQVLIESRIVEASSNFNRQLGVQWGGNASFTQATGNPTGVAFPNNVSGAGAAGQAPNQGTSATPNYAVNLPAAIGQGAGGGIGLVLGSANGAFNLNLRLSALENNGVVKTISSPKIATIDNKEATIGQGISIPFSQTSASGVNTTFVEAKLELKVTPHVTADGSILLKIKATNNAPNSSLTGSNGQPSISKREAETEVLVKDGETTVIGGIYTRSTASKTAAVPFLSKIPLLGFFFRSDTNTDDHTELLIFITPRILNRQPATAAAAASN</sequence>
<dbReference type="Gene3D" id="3.30.1370.120">
    <property type="match status" value="1"/>
</dbReference>
<feature type="domain" description="Secretin/TonB short N-terminal" evidence="11">
    <location>
        <begin position="480"/>
        <end position="528"/>
    </location>
</feature>
<dbReference type="eggNOG" id="COG4796">
    <property type="taxonomic scope" value="Bacteria"/>
</dbReference>
<dbReference type="NCBIfam" id="TIGR02515">
    <property type="entry name" value="IV_pilus_PilQ"/>
    <property type="match status" value="1"/>
</dbReference>
<dbReference type="GO" id="GO:0009306">
    <property type="term" value="P:protein secretion"/>
    <property type="evidence" value="ECO:0007669"/>
    <property type="project" value="InterPro"/>
</dbReference>
<gene>
    <name evidence="12" type="ordered locus">Adeh_0645</name>
</gene>
<dbReference type="Proteomes" id="UP000001935">
    <property type="component" value="Chromosome"/>
</dbReference>
<evidence type="ECO:0000256" key="7">
    <source>
        <dbReference type="RuleBase" id="RU004003"/>
    </source>
</evidence>
<dbReference type="EMBL" id="CP000251">
    <property type="protein sequence ID" value="ABC80421.1"/>
    <property type="molecule type" value="Genomic_DNA"/>
</dbReference>
<evidence type="ECO:0000256" key="6">
    <source>
        <dbReference type="ARBA" id="ARBA00023237"/>
    </source>
</evidence>
<keyword evidence="4" id="KW-0653">Protein transport</keyword>
<keyword evidence="6" id="KW-0998">Cell outer membrane</keyword>
<dbReference type="Gene3D" id="3.30.1370.130">
    <property type="match status" value="1"/>
</dbReference>
<comment type="similarity">
    <text evidence="7">Belongs to the bacterial secretin family.</text>
</comment>
<feature type="region of interest" description="Disordered" evidence="9">
    <location>
        <begin position="136"/>
        <end position="162"/>
    </location>
</feature>
<feature type="chain" id="PRO_5004210047" evidence="10">
    <location>
        <begin position="23"/>
        <end position="882"/>
    </location>
</feature>
<dbReference type="InterPro" id="IPR001775">
    <property type="entry name" value="GspD/PilQ"/>
</dbReference>
<dbReference type="PRINTS" id="PR00811">
    <property type="entry name" value="BCTERIALGSPD"/>
</dbReference>
<dbReference type="GO" id="GO:0009279">
    <property type="term" value="C:cell outer membrane"/>
    <property type="evidence" value="ECO:0007669"/>
    <property type="project" value="UniProtKB-SubCell"/>
</dbReference>
<reference evidence="12 13" key="1">
    <citation type="submission" date="2006-01" db="EMBL/GenBank/DDBJ databases">
        <title>Complete sequence of Anaeromyxobacter dehalogenans 2CP-C.</title>
        <authorList>
            <consortium name="US DOE Joint Genome Institute"/>
            <person name="Copeland A."/>
            <person name="Lucas S."/>
            <person name="Lapidus A."/>
            <person name="Barry K."/>
            <person name="Detter J.C."/>
            <person name="Glavina T."/>
            <person name="Hammon N."/>
            <person name="Israni S."/>
            <person name="Pitluck S."/>
            <person name="Brettin T."/>
            <person name="Bruce D."/>
            <person name="Han C."/>
            <person name="Tapia R."/>
            <person name="Gilna P."/>
            <person name="Kiss H."/>
            <person name="Schmutz J."/>
            <person name="Larimer F."/>
            <person name="Land M."/>
            <person name="Kyrpides N."/>
            <person name="Anderson I."/>
            <person name="Sanford R.A."/>
            <person name="Ritalahti K.M."/>
            <person name="Thomas H.S."/>
            <person name="Kirby J.R."/>
            <person name="Zhulin I.B."/>
            <person name="Loeffler F.E."/>
            <person name="Richardson P."/>
        </authorList>
    </citation>
    <scope>NUCLEOTIDE SEQUENCE [LARGE SCALE GENOMIC DNA]</scope>
    <source>
        <strain evidence="12 13">2CP-C</strain>
    </source>
</reference>
<dbReference type="KEGG" id="ade:Adeh_0645"/>
<evidence type="ECO:0000256" key="1">
    <source>
        <dbReference type="ARBA" id="ARBA00004370"/>
    </source>
</evidence>
<feature type="compositionally biased region" description="Pro residues" evidence="9">
    <location>
        <begin position="146"/>
        <end position="156"/>
    </location>
</feature>
<dbReference type="Pfam" id="PF03958">
    <property type="entry name" value="Secretin_N"/>
    <property type="match status" value="1"/>
</dbReference>
<proteinExistence type="inferred from homology"/>
<evidence type="ECO:0000256" key="8">
    <source>
        <dbReference type="RuleBase" id="RU004004"/>
    </source>
</evidence>
<name>Q2INN8_ANADE</name>
<dbReference type="InterPro" id="IPR005644">
    <property type="entry name" value="NolW-like"/>
</dbReference>
<evidence type="ECO:0000256" key="2">
    <source>
        <dbReference type="ARBA" id="ARBA00022448"/>
    </source>
</evidence>
<dbReference type="AlphaFoldDB" id="Q2INN8"/>
<feature type="compositionally biased region" description="Low complexity" evidence="9">
    <location>
        <begin position="136"/>
        <end position="145"/>
    </location>
</feature>
<accession>Q2INN8</accession>
<evidence type="ECO:0000313" key="12">
    <source>
        <dbReference type="EMBL" id="ABC80421.1"/>
    </source>
</evidence>
<dbReference type="SMART" id="SM00965">
    <property type="entry name" value="STN"/>
    <property type="match status" value="1"/>
</dbReference>
<evidence type="ECO:0000313" key="13">
    <source>
        <dbReference type="Proteomes" id="UP000001935"/>
    </source>
</evidence>
<dbReference type="InterPro" id="IPR038591">
    <property type="entry name" value="NolW-like_sf"/>
</dbReference>
<comment type="subcellular location">
    <subcellularLocation>
        <location evidence="8">Cell outer membrane</location>
    </subcellularLocation>
    <subcellularLocation>
        <location evidence="1">Membrane</location>
    </subcellularLocation>
</comment>
<dbReference type="RefSeq" id="WP_011419704.1">
    <property type="nucleotide sequence ID" value="NC_007760.1"/>
</dbReference>
<dbReference type="InterPro" id="IPR004846">
    <property type="entry name" value="T2SS/T3SS_dom"/>
</dbReference>
<dbReference type="Pfam" id="PF07660">
    <property type="entry name" value="STN"/>
    <property type="match status" value="1"/>
</dbReference>
<evidence type="ECO:0000256" key="9">
    <source>
        <dbReference type="SAM" id="MobiDB-lite"/>
    </source>
</evidence>
<evidence type="ECO:0000256" key="3">
    <source>
        <dbReference type="ARBA" id="ARBA00022729"/>
    </source>
</evidence>
<dbReference type="Pfam" id="PF11741">
    <property type="entry name" value="AMIN"/>
    <property type="match status" value="3"/>
</dbReference>
<dbReference type="InterPro" id="IPR011662">
    <property type="entry name" value="Secretin/TonB_short_N"/>
</dbReference>